<dbReference type="SUPFAM" id="SSF53850">
    <property type="entry name" value="Periplasmic binding protein-like II"/>
    <property type="match status" value="2"/>
</dbReference>
<dbReference type="PANTHER" id="PTHR30290">
    <property type="entry name" value="PERIPLASMIC BINDING COMPONENT OF ABC TRANSPORTER"/>
    <property type="match status" value="1"/>
</dbReference>
<keyword evidence="3" id="KW-0732">Signal</keyword>
<comment type="similarity">
    <text evidence="1">Belongs to the bacterial solute-binding protein 5 family.</text>
</comment>
<dbReference type="Proteomes" id="UP000184203">
    <property type="component" value="Unassembled WGS sequence"/>
</dbReference>
<dbReference type="Gene3D" id="3.10.105.10">
    <property type="entry name" value="Dipeptide-binding Protein, Domain 3"/>
    <property type="match status" value="2"/>
</dbReference>
<feature type="domain" description="Solute-binding protein family 5" evidence="4">
    <location>
        <begin position="270"/>
        <end position="615"/>
    </location>
</feature>
<evidence type="ECO:0000256" key="3">
    <source>
        <dbReference type="ARBA" id="ARBA00022729"/>
    </source>
</evidence>
<evidence type="ECO:0000256" key="1">
    <source>
        <dbReference type="ARBA" id="ARBA00005695"/>
    </source>
</evidence>
<dbReference type="PANTHER" id="PTHR30290:SF9">
    <property type="entry name" value="OLIGOPEPTIDE-BINDING PROTEIN APPA"/>
    <property type="match status" value="1"/>
</dbReference>
<organism evidence="5 6">
    <name type="scientific">Haladaptatus paucihalophilus DX253</name>
    <dbReference type="NCBI Taxonomy" id="797209"/>
    <lineage>
        <taxon>Archaea</taxon>
        <taxon>Methanobacteriati</taxon>
        <taxon>Methanobacteriota</taxon>
        <taxon>Stenosarchaea group</taxon>
        <taxon>Halobacteria</taxon>
        <taxon>Halobacteriales</taxon>
        <taxon>Haladaptataceae</taxon>
        <taxon>Haladaptatus</taxon>
    </lineage>
</organism>
<sequence length="619" mass="69026">MSSHTESDRRTVAESTSKTGRRELLAALGMTLGSGCIEEARSLVSRDSPTQVSLSIKTLPADADPRPIRIAQFLAKQLRSVGIDVQVVPMGRVELWRDVLLNQSFDCYVGQHPGIDDPDELRTLLHSRFDAETGWQNPFGYANLSVDDLLTAQRKQSGNKREKTLRKLQQAIVRDQPFSVVAFPDEIRATRTDRFDGWEGYETIHSLFGYLSVRETGTRGGRGGVKPLRMTIQDSAPTVNLNPLAVEFRSDETILDLLYDSLGRRIDGRVRPWLARSWDWQTSTRAPTATVHLRDGLWWHDGAALTAEDVAFTYEFLGDTSLGSLESPVPAPRFRDAVSLVKSATALDDRTVRIRFENASRAVATKAFSTPVLPKHIWKSKHEQAEIAGFRADSTTTKALVWSNMEPVGSGPWQFSDAKMKKSLTLDRFDHHFLRRIETDTEMLDSNGDSTPAPDYIHRYAGGPAFESLRFRVVPSGAAATELVLNDEADGTATGVTAKEVRDIGRAENVQLHVDKSPSLYHVGFNARKAPFSNVRFRRAVAQLLDKKYLVDSVFNQYAEPATSPLAQHDSLAPKLRWDGTDPELPYPGKDGNLNVKNAKKAFKDAGYRYTNDGELLQR</sequence>
<dbReference type="EMBL" id="FRAN01000010">
    <property type="protein sequence ID" value="SHL65065.1"/>
    <property type="molecule type" value="Genomic_DNA"/>
</dbReference>
<dbReference type="InterPro" id="IPR000914">
    <property type="entry name" value="SBP_5_dom"/>
</dbReference>
<reference evidence="6" key="1">
    <citation type="submission" date="2016-11" db="EMBL/GenBank/DDBJ databases">
        <authorList>
            <person name="Varghese N."/>
            <person name="Submissions S."/>
        </authorList>
    </citation>
    <scope>NUCLEOTIDE SEQUENCE [LARGE SCALE GENOMIC DNA]</scope>
    <source>
        <strain evidence="6">DX253</strain>
    </source>
</reference>
<accession>A0A1M7CCS1</accession>
<dbReference type="AlphaFoldDB" id="A0A1M7CCS1"/>
<dbReference type="RefSeq" id="WP_139025522.1">
    <property type="nucleotide sequence ID" value="NZ_AEMG01000016.1"/>
</dbReference>
<dbReference type="InterPro" id="IPR039424">
    <property type="entry name" value="SBP_5"/>
</dbReference>
<dbReference type="Gene3D" id="3.40.190.10">
    <property type="entry name" value="Periplasmic binding protein-like II"/>
    <property type="match status" value="1"/>
</dbReference>
<protein>
    <submittedName>
        <fullName evidence="5">Peptide/nickel transport system substrate-binding protein</fullName>
    </submittedName>
</protein>
<keyword evidence="2" id="KW-0813">Transport</keyword>
<proteinExistence type="inferred from homology"/>
<evidence type="ECO:0000313" key="6">
    <source>
        <dbReference type="Proteomes" id="UP000184203"/>
    </source>
</evidence>
<dbReference type="OrthoDB" id="233597at2157"/>
<name>A0A1M7CCS1_HALPU</name>
<evidence type="ECO:0000313" key="5">
    <source>
        <dbReference type="EMBL" id="SHL65065.1"/>
    </source>
</evidence>
<evidence type="ECO:0000259" key="4">
    <source>
        <dbReference type="Pfam" id="PF00496"/>
    </source>
</evidence>
<dbReference type="Pfam" id="PF00496">
    <property type="entry name" value="SBP_bac_5"/>
    <property type="match status" value="1"/>
</dbReference>
<dbReference type="CDD" id="cd00995">
    <property type="entry name" value="PBP2_NikA_DppA_OppA_like"/>
    <property type="match status" value="1"/>
</dbReference>
<dbReference type="GO" id="GO:0015833">
    <property type="term" value="P:peptide transport"/>
    <property type="evidence" value="ECO:0007669"/>
    <property type="project" value="TreeGrafter"/>
</dbReference>
<evidence type="ECO:0000256" key="2">
    <source>
        <dbReference type="ARBA" id="ARBA00022448"/>
    </source>
</evidence>
<dbReference type="GO" id="GO:1904680">
    <property type="term" value="F:peptide transmembrane transporter activity"/>
    <property type="evidence" value="ECO:0007669"/>
    <property type="project" value="TreeGrafter"/>
</dbReference>
<keyword evidence="6" id="KW-1185">Reference proteome</keyword>
<gene>
    <name evidence="5" type="ORF">SAMN05444342_4324</name>
</gene>